<accession>A0A4S3J102</accession>
<gene>
    <name evidence="2" type="ORF">EYZ11_012969</name>
</gene>
<reference evidence="2 3" key="1">
    <citation type="submission" date="2019-03" db="EMBL/GenBank/DDBJ databases">
        <title>The genome sequence of a newly discovered highly antifungal drug resistant Aspergillus species, Aspergillus tanneri NIH 1004.</title>
        <authorList>
            <person name="Mounaud S."/>
            <person name="Singh I."/>
            <person name="Joardar V."/>
            <person name="Pakala S."/>
            <person name="Pakala S."/>
            <person name="Venepally P."/>
            <person name="Hoover J."/>
            <person name="Nierman W."/>
            <person name="Chung J."/>
            <person name="Losada L."/>
        </authorList>
    </citation>
    <scope>NUCLEOTIDE SEQUENCE [LARGE SCALE GENOMIC DNA]</scope>
    <source>
        <strain evidence="2 3">NIH1004</strain>
    </source>
</reference>
<dbReference type="Proteomes" id="UP000308092">
    <property type="component" value="Unassembled WGS sequence"/>
</dbReference>
<feature type="region of interest" description="Disordered" evidence="1">
    <location>
        <begin position="1"/>
        <end position="24"/>
    </location>
</feature>
<proteinExistence type="predicted"/>
<feature type="compositionally biased region" description="Polar residues" evidence="1">
    <location>
        <begin position="1"/>
        <end position="11"/>
    </location>
</feature>
<keyword evidence="3" id="KW-1185">Reference proteome</keyword>
<dbReference type="AlphaFoldDB" id="A0A4S3J102"/>
<evidence type="ECO:0000256" key="1">
    <source>
        <dbReference type="SAM" id="MobiDB-lite"/>
    </source>
</evidence>
<organism evidence="2 3">
    <name type="scientific">Aspergillus tanneri</name>
    <dbReference type="NCBI Taxonomy" id="1220188"/>
    <lineage>
        <taxon>Eukaryota</taxon>
        <taxon>Fungi</taxon>
        <taxon>Dikarya</taxon>
        <taxon>Ascomycota</taxon>
        <taxon>Pezizomycotina</taxon>
        <taxon>Eurotiomycetes</taxon>
        <taxon>Eurotiomycetidae</taxon>
        <taxon>Eurotiales</taxon>
        <taxon>Aspergillaceae</taxon>
        <taxon>Aspergillus</taxon>
        <taxon>Aspergillus subgen. Circumdati</taxon>
    </lineage>
</organism>
<protein>
    <submittedName>
        <fullName evidence="2">Uncharacterized protein</fullName>
    </submittedName>
</protein>
<comment type="caution">
    <text evidence="2">The sequence shown here is derived from an EMBL/GenBank/DDBJ whole genome shotgun (WGS) entry which is preliminary data.</text>
</comment>
<name>A0A4S3J102_9EURO</name>
<evidence type="ECO:0000313" key="2">
    <source>
        <dbReference type="EMBL" id="THC87587.1"/>
    </source>
</evidence>
<sequence length="89" mass="10258">MHMRNIENSISELPPQDQSFRERSKERLQTVKHVLLECLLHTVVRKEVLNRIAAHRIQVHTSGYDALMSNPQAIRYMPNSWGCSASSNT</sequence>
<dbReference type="EMBL" id="SOSA01001126">
    <property type="protein sequence ID" value="THC87587.1"/>
    <property type="molecule type" value="Genomic_DNA"/>
</dbReference>
<dbReference type="VEuPathDB" id="FungiDB:EYZ11_012969"/>
<evidence type="ECO:0000313" key="3">
    <source>
        <dbReference type="Proteomes" id="UP000308092"/>
    </source>
</evidence>